<dbReference type="PANTHER" id="PTHR37928">
    <property type="entry name" value="CFEM DOMAIN PROTEIN (AFU_ORTHOLOGUE AFUA_6G14090)"/>
    <property type="match status" value="1"/>
</dbReference>
<evidence type="ECO:0000256" key="7">
    <source>
        <dbReference type="ARBA" id="ARBA00022622"/>
    </source>
</evidence>
<evidence type="ECO:0000256" key="13">
    <source>
        <dbReference type="ARBA" id="ARBA00023180"/>
    </source>
</evidence>
<dbReference type="PANTHER" id="PTHR37928:SF1">
    <property type="entry name" value="CFEM DOMAIN PROTEIN (AFU_ORTHOLOGUE AFUA_6G14090)"/>
    <property type="match status" value="1"/>
</dbReference>
<evidence type="ECO:0000256" key="4">
    <source>
        <dbReference type="ARBA" id="ARBA00022475"/>
    </source>
</evidence>
<feature type="region of interest" description="Disordered" evidence="16">
    <location>
        <begin position="216"/>
        <end position="256"/>
    </location>
</feature>
<keyword evidence="20" id="KW-1185">Reference proteome</keyword>
<keyword evidence="13" id="KW-0325">Glycoprotein</keyword>
<reference evidence="19 20" key="1">
    <citation type="submission" date="2023-09" db="EMBL/GenBank/DDBJ databases">
        <title>Multi-omics analysis of a traditional fermented food reveals byproduct-associated fungal strains for waste-to-food upcycling.</title>
        <authorList>
            <consortium name="Lawrence Berkeley National Laboratory"/>
            <person name="Rekdal V.M."/>
            <person name="Villalobos-Escobedo J.M."/>
            <person name="Rodriguez-Valeron N."/>
            <person name="Garcia M.O."/>
            <person name="Vasquez D.P."/>
            <person name="Damayanti I."/>
            <person name="Sorensen P.M."/>
            <person name="Baidoo E.E."/>
            <person name="De Carvalho A.C."/>
            <person name="Riley R."/>
            <person name="Lipzen A."/>
            <person name="He G."/>
            <person name="Yan M."/>
            <person name="Haridas S."/>
            <person name="Daum C."/>
            <person name="Yoshinaga Y."/>
            <person name="Ng V."/>
            <person name="Grigoriev I.V."/>
            <person name="Munk R."/>
            <person name="Nuraida L."/>
            <person name="Wijaya C.H."/>
            <person name="Morales P.-C."/>
            <person name="Keasling J.D."/>
        </authorList>
    </citation>
    <scope>NUCLEOTIDE SEQUENCE [LARGE SCALE GENOMIC DNA]</scope>
    <source>
        <strain evidence="19 20">FGSC 2613</strain>
    </source>
</reference>
<feature type="region of interest" description="Disordered" evidence="16">
    <location>
        <begin position="112"/>
        <end position="196"/>
    </location>
</feature>
<dbReference type="EMBL" id="JAVLET010000001">
    <property type="protein sequence ID" value="KAL0475573.1"/>
    <property type="molecule type" value="Genomic_DNA"/>
</dbReference>
<evidence type="ECO:0000256" key="3">
    <source>
        <dbReference type="ARBA" id="ARBA00010031"/>
    </source>
</evidence>
<evidence type="ECO:0000256" key="9">
    <source>
        <dbReference type="ARBA" id="ARBA00022729"/>
    </source>
</evidence>
<feature type="compositionally biased region" description="Low complexity" evidence="16">
    <location>
        <begin position="217"/>
        <end position="227"/>
    </location>
</feature>
<gene>
    <name evidence="19" type="ORF">QR685DRAFT_489358</name>
</gene>
<evidence type="ECO:0000256" key="17">
    <source>
        <dbReference type="SAM" id="SignalP"/>
    </source>
</evidence>
<keyword evidence="8 15" id="KW-0479">Metal-binding</keyword>
<organism evidence="19 20">
    <name type="scientific">Neurospora intermedia</name>
    <dbReference type="NCBI Taxonomy" id="5142"/>
    <lineage>
        <taxon>Eukaryota</taxon>
        <taxon>Fungi</taxon>
        <taxon>Dikarya</taxon>
        <taxon>Ascomycota</taxon>
        <taxon>Pezizomycotina</taxon>
        <taxon>Sordariomycetes</taxon>
        <taxon>Sordariomycetidae</taxon>
        <taxon>Sordariales</taxon>
        <taxon>Sordariaceae</taxon>
        <taxon>Neurospora</taxon>
    </lineage>
</organism>
<feature type="compositionally biased region" description="Polar residues" evidence="16">
    <location>
        <begin position="166"/>
        <end position="181"/>
    </location>
</feature>
<keyword evidence="10 15" id="KW-0408">Iron</keyword>
<evidence type="ECO:0000256" key="2">
    <source>
        <dbReference type="ARBA" id="ARBA00004613"/>
    </source>
</evidence>
<comment type="caution">
    <text evidence="19">The sequence shown here is derived from an EMBL/GenBank/DDBJ whole genome shotgun (WGS) entry which is preliminary data.</text>
</comment>
<proteinExistence type="inferred from homology"/>
<comment type="caution">
    <text evidence="15">Lacks conserved residue(s) required for the propagation of feature annotation.</text>
</comment>
<protein>
    <recommendedName>
        <fullName evidence="18">CFEM domain-containing protein</fullName>
    </recommendedName>
</protein>
<evidence type="ECO:0000256" key="1">
    <source>
        <dbReference type="ARBA" id="ARBA00004609"/>
    </source>
</evidence>
<feature type="compositionally biased region" description="Low complexity" evidence="16">
    <location>
        <begin position="112"/>
        <end position="165"/>
    </location>
</feature>
<evidence type="ECO:0000256" key="14">
    <source>
        <dbReference type="ARBA" id="ARBA00023288"/>
    </source>
</evidence>
<evidence type="ECO:0000256" key="6">
    <source>
        <dbReference type="ARBA" id="ARBA00022617"/>
    </source>
</evidence>
<keyword evidence="11" id="KW-0472">Membrane</keyword>
<dbReference type="SMART" id="SM00747">
    <property type="entry name" value="CFEM"/>
    <property type="match status" value="1"/>
</dbReference>
<keyword evidence="6 15" id="KW-0349">Heme</keyword>
<evidence type="ECO:0000313" key="20">
    <source>
        <dbReference type="Proteomes" id="UP001451303"/>
    </source>
</evidence>
<accession>A0ABR3DTF9</accession>
<name>A0ABR3DTF9_NEUIN</name>
<evidence type="ECO:0000256" key="11">
    <source>
        <dbReference type="ARBA" id="ARBA00023136"/>
    </source>
</evidence>
<keyword evidence="9 17" id="KW-0732">Signal</keyword>
<keyword evidence="14" id="KW-0449">Lipoprotein</keyword>
<feature type="signal peptide" evidence="17">
    <location>
        <begin position="1"/>
        <end position="17"/>
    </location>
</feature>
<evidence type="ECO:0000256" key="10">
    <source>
        <dbReference type="ARBA" id="ARBA00023004"/>
    </source>
</evidence>
<comment type="similarity">
    <text evidence="3">Belongs to the RBT5 family.</text>
</comment>
<evidence type="ECO:0000256" key="15">
    <source>
        <dbReference type="PROSITE-ProRule" id="PRU01356"/>
    </source>
</evidence>
<dbReference type="PROSITE" id="PS52012">
    <property type="entry name" value="CFEM"/>
    <property type="match status" value="1"/>
</dbReference>
<sequence length="277" mass="28621">MFIITLIIGGLASSAIALEYVDLAPCGQICIKNMFEQAYNMNCPPYPDGRPDLECLCKDANFFNGIHDCVFAACDTPDAETTLDLATIYCTDPKYKSPDCPCLDPLLQPSSDASPAAAIAPDPGVDSNSFNSDSDSSANNDNVSNSSDSTNPNSNTNSDDSATPSGGNNENTFVATPTTNDNNVVSSNSVETEAEGGGLKTVTAFVAPKITTKLANTASTASAGSASKTNELDHADASTPTSASSGSAADNSTGAREMGNLRERVLLVVVLGFVTVF</sequence>
<feature type="binding site" description="axial binding residue" evidence="15">
    <location>
        <position position="52"/>
    </location>
    <ligand>
        <name>heme</name>
        <dbReference type="ChEBI" id="CHEBI:30413"/>
    </ligand>
    <ligandPart>
        <name>Fe</name>
        <dbReference type="ChEBI" id="CHEBI:18248"/>
    </ligandPart>
</feature>
<evidence type="ECO:0000256" key="12">
    <source>
        <dbReference type="ARBA" id="ARBA00023157"/>
    </source>
</evidence>
<feature type="chain" id="PRO_5045910016" description="CFEM domain-containing protein" evidence="17">
    <location>
        <begin position="18"/>
        <end position="277"/>
    </location>
</feature>
<evidence type="ECO:0000256" key="5">
    <source>
        <dbReference type="ARBA" id="ARBA00022525"/>
    </source>
</evidence>
<keyword evidence="5" id="KW-0964">Secreted</keyword>
<dbReference type="InterPro" id="IPR008427">
    <property type="entry name" value="Extracellular_membr_CFEM_dom"/>
</dbReference>
<evidence type="ECO:0000256" key="8">
    <source>
        <dbReference type="ARBA" id="ARBA00022723"/>
    </source>
</evidence>
<evidence type="ECO:0000259" key="18">
    <source>
        <dbReference type="PROSITE" id="PS52012"/>
    </source>
</evidence>
<keyword evidence="12 15" id="KW-1015">Disulfide bond</keyword>
<dbReference type="InterPro" id="IPR051735">
    <property type="entry name" value="CFEM_domain"/>
</dbReference>
<feature type="disulfide bond" evidence="15">
    <location>
        <begin position="57"/>
        <end position="90"/>
    </location>
</feature>
<keyword evidence="4" id="KW-1003">Cell membrane</keyword>
<dbReference type="Proteomes" id="UP001451303">
    <property type="component" value="Unassembled WGS sequence"/>
</dbReference>
<comment type="subcellular location">
    <subcellularLocation>
        <location evidence="1">Cell membrane</location>
        <topology evidence="1">Lipid-anchor</topology>
        <topology evidence="1">GPI-anchor</topology>
    </subcellularLocation>
    <subcellularLocation>
        <location evidence="2">Secreted</location>
    </subcellularLocation>
</comment>
<dbReference type="Pfam" id="PF05730">
    <property type="entry name" value="CFEM"/>
    <property type="match status" value="1"/>
</dbReference>
<evidence type="ECO:0000256" key="16">
    <source>
        <dbReference type="SAM" id="MobiDB-lite"/>
    </source>
</evidence>
<evidence type="ECO:0000313" key="19">
    <source>
        <dbReference type="EMBL" id="KAL0475573.1"/>
    </source>
</evidence>
<feature type="domain" description="CFEM" evidence="18">
    <location>
        <begin position="1"/>
        <end position="117"/>
    </location>
</feature>
<feature type="compositionally biased region" description="Low complexity" evidence="16">
    <location>
        <begin position="237"/>
        <end position="250"/>
    </location>
</feature>
<keyword evidence="7" id="KW-0336">GPI-anchor</keyword>